<organism evidence="1 2">
    <name type="scientific">Novosphingobium mangrovi</name>
    <name type="common">ex Huang et al. 2023</name>
    <dbReference type="NCBI Taxonomy" id="2976432"/>
    <lineage>
        <taxon>Bacteria</taxon>
        <taxon>Pseudomonadati</taxon>
        <taxon>Pseudomonadota</taxon>
        <taxon>Alphaproteobacteria</taxon>
        <taxon>Sphingomonadales</taxon>
        <taxon>Sphingomonadaceae</taxon>
        <taxon>Novosphingobium</taxon>
    </lineage>
</organism>
<dbReference type="Pfam" id="PF12686">
    <property type="entry name" value="DUF3800"/>
    <property type="match status" value="1"/>
</dbReference>
<dbReference type="Proteomes" id="UP001165583">
    <property type="component" value="Unassembled WGS sequence"/>
</dbReference>
<name>A0ABT2I5J0_9SPHN</name>
<gene>
    <name evidence="1" type="ORF">NZK81_10955</name>
</gene>
<accession>A0ABT2I5J0</accession>
<evidence type="ECO:0000313" key="1">
    <source>
        <dbReference type="EMBL" id="MCT2400072.1"/>
    </source>
</evidence>
<keyword evidence="2" id="KW-1185">Reference proteome</keyword>
<proteinExistence type="predicted"/>
<dbReference type="InterPro" id="IPR024524">
    <property type="entry name" value="DUF3800"/>
</dbReference>
<sequence length="387" mass="43331">MHAYIDETGNTGGRLLDDNQPLFVTAALLTRSDFDKRFGAEVAMIASSISEKEIHANQLGVAKLEELAPAILKVVRKAGPAFFLARVEKKYVMASKIFDTIFDCFENKAVPWQVYNIRPLRIMMVFKLAAILDDELAQQFWNALLEKNEAKARDGMAGFCSALKEHVRHIVDQRSQDIVNDALDWVVANPEGLDFVHQTKIGRKGHMPNMVGFGNLLAGIERQSGIWRRSVEVIKHDRQHEFAPALQFWHDMYANALPGAVNLPFGERLVLRKVFGSKLEISSAQESAGIQIIDAILWLFARTLRGDALPEKCQALLDYVYGRAYQDDFSFAGAGSATEEALKDIYAKPLPADALERARAFQVESEERRLTAMADYAMKKEAAKKLG</sequence>
<dbReference type="RefSeq" id="WP_041558949.1">
    <property type="nucleotide sequence ID" value="NZ_JANZXA010000006.1"/>
</dbReference>
<evidence type="ECO:0000313" key="2">
    <source>
        <dbReference type="Proteomes" id="UP001165583"/>
    </source>
</evidence>
<protein>
    <submittedName>
        <fullName evidence="1">DUF3800 domain-containing protein</fullName>
    </submittedName>
</protein>
<comment type="caution">
    <text evidence="1">The sequence shown here is derived from an EMBL/GenBank/DDBJ whole genome shotgun (WGS) entry which is preliminary data.</text>
</comment>
<reference evidence="1" key="1">
    <citation type="submission" date="2022-09" db="EMBL/GenBank/DDBJ databases">
        <title>Novosphingobium sp. Nov., a polycyclic aromatic hydrocarbon-degrading bacterium isolated form mangrove sediments in HongKong.</title>
        <authorList>
            <person name="Hu Z."/>
        </authorList>
    </citation>
    <scope>NUCLEOTIDE SEQUENCE</scope>
    <source>
        <strain evidence="1">HK4-1</strain>
    </source>
</reference>
<dbReference type="EMBL" id="JANZXA010000006">
    <property type="protein sequence ID" value="MCT2400072.1"/>
    <property type="molecule type" value="Genomic_DNA"/>
</dbReference>